<dbReference type="InterPro" id="IPR036770">
    <property type="entry name" value="Ankyrin_rpt-contain_sf"/>
</dbReference>
<name>A0ABR3GBK2_9PEZI</name>
<feature type="repeat" description="ANK" evidence="3">
    <location>
        <begin position="124"/>
        <end position="156"/>
    </location>
</feature>
<dbReference type="InterPro" id="IPR002110">
    <property type="entry name" value="Ankyrin_rpt"/>
</dbReference>
<keyword evidence="1" id="KW-0677">Repeat</keyword>
<dbReference type="PANTHER" id="PTHR24166:SF48">
    <property type="entry name" value="PROTEIN VAPYRIN"/>
    <property type="match status" value="1"/>
</dbReference>
<evidence type="ECO:0000313" key="5">
    <source>
        <dbReference type="Proteomes" id="UP001447188"/>
    </source>
</evidence>
<keyword evidence="2 3" id="KW-0040">ANK repeat</keyword>
<evidence type="ECO:0000256" key="1">
    <source>
        <dbReference type="ARBA" id="ARBA00022737"/>
    </source>
</evidence>
<dbReference type="SMART" id="SM00248">
    <property type="entry name" value="ANK"/>
    <property type="match status" value="7"/>
</dbReference>
<feature type="repeat" description="ANK" evidence="3">
    <location>
        <begin position="213"/>
        <end position="245"/>
    </location>
</feature>
<dbReference type="PANTHER" id="PTHR24166">
    <property type="entry name" value="ROLLING PEBBLES, ISOFORM B"/>
    <property type="match status" value="1"/>
</dbReference>
<reference evidence="4 5" key="1">
    <citation type="submission" date="2024-02" db="EMBL/GenBank/DDBJ databases">
        <title>Discinaceae phylogenomics.</title>
        <authorList>
            <person name="Dirks A.C."/>
            <person name="James T.Y."/>
        </authorList>
    </citation>
    <scope>NUCLEOTIDE SEQUENCE [LARGE SCALE GENOMIC DNA]</scope>
    <source>
        <strain evidence="4 5">ACD0624</strain>
    </source>
</reference>
<dbReference type="EMBL" id="JBBBZM010000134">
    <property type="protein sequence ID" value="KAL0633181.1"/>
    <property type="molecule type" value="Genomic_DNA"/>
</dbReference>
<dbReference type="Pfam" id="PF12796">
    <property type="entry name" value="Ank_2"/>
    <property type="match status" value="2"/>
</dbReference>
<proteinExistence type="predicted"/>
<dbReference type="Pfam" id="PF13637">
    <property type="entry name" value="Ank_4"/>
    <property type="match status" value="1"/>
</dbReference>
<feature type="repeat" description="ANK" evidence="3">
    <location>
        <begin position="246"/>
        <end position="278"/>
    </location>
</feature>
<dbReference type="SUPFAM" id="SSF48403">
    <property type="entry name" value="Ankyrin repeat"/>
    <property type="match status" value="2"/>
</dbReference>
<gene>
    <name evidence="4" type="ORF">Q9L58_007922</name>
</gene>
<dbReference type="PROSITE" id="PS50297">
    <property type="entry name" value="ANK_REP_REGION"/>
    <property type="match status" value="5"/>
</dbReference>
<dbReference type="PROSITE" id="PS50088">
    <property type="entry name" value="ANK_REPEAT"/>
    <property type="match status" value="5"/>
</dbReference>
<evidence type="ECO:0000313" key="4">
    <source>
        <dbReference type="EMBL" id="KAL0633181.1"/>
    </source>
</evidence>
<dbReference type="InterPro" id="IPR050889">
    <property type="entry name" value="Dendritic_Spine_Reg/Scaffold"/>
</dbReference>
<comment type="caution">
    <text evidence="4">The sequence shown here is derived from an EMBL/GenBank/DDBJ whole genome shotgun (WGS) entry which is preliminary data.</text>
</comment>
<feature type="repeat" description="ANK" evidence="3">
    <location>
        <begin position="383"/>
        <end position="415"/>
    </location>
</feature>
<evidence type="ECO:0000256" key="3">
    <source>
        <dbReference type="PROSITE-ProRule" id="PRU00023"/>
    </source>
</evidence>
<keyword evidence="5" id="KW-1185">Reference proteome</keyword>
<accession>A0ABR3GBK2</accession>
<dbReference type="Proteomes" id="UP001447188">
    <property type="component" value="Unassembled WGS sequence"/>
</dbReference>
<feature type="repeat" description="ANK" evidence="3">
    <location>
        <begin position="157"/>
        <end position="186"/>
    </location>
</feature>
<organism evidence="4 5">
    <name type="scientific">Discina gigas</name>
    <dbReference type="NCBI Taxonomy" id="1032678"/>
    <lineage>
        <taxon>Eukaryota</taxon>
        <taxon>Fungi</taxon>
        <taxon>Dikarya</taxon>
        <taxon>Ascomycota</taxon>
        <taxon>Pezizomycotina</taxon>
        <taxon>Pezizomycetes</taxon>
        <taxon>Pezizales</taxon>
        <taxon>Discinaceae</taxon>
        <taxon>Discina</taxon>
    </lineage>
</organism>
<dbReference type="PRINTS" id="PR01415">
    <property type="entry name" value="ANKYRIN"/>
</dbReference>
<dbReference type="Gene3D" id="1.25.40.20">
    <property type="entry name" value="Ankyrin repeat-containing domain"/>
    <property type="match status" value="4"/>
</dbReference>
<evidence type="ECO:0000256" key="2">
    <source>
        <dbReference type="ARBA" id="ARBA00023043"/>
    </source>
</evidence>
<sequence>MAHSMWYNPTTDSPRIYTSNYIDMAIALARNRNTHRLAGILGDPLHPDDDINWQDSTGSTPLQVDGGIDDTHLAQFLRKHSIHIEPRPHPDGETDFNIVSVDGCRSFVRRMEGEGYFTGVRGADGSSSLHIACEMNRLEIVRYLLENGAKPNVQRKDGCYPVQIAARNGNVGMVNLLVEYGSCFNVGLWESYAILRAAEDSGRLSVTDIRAIDGSTNLHIACETGDASLVERMIAMGASLSQQRKDGFYPLHVAADQGHCKLIRLLIDSGANVNATSRRGYEPLLAAIDRGHFEAAGILLVSGARPAVFPPNEPPPHARVLYFPEHPLIPGLFVKLFAAGSDSRWRDRNGFTILHLAASHGSIYYMRALLQMKSLNPGAISNKGYTPLWCAAHNGHVGVVKLLLHKGVDTSARPQNECGTALDIAFRKGWNEVVKALSR</sequence>
<protein>
    <submittedName>
        <fullName evidence="4">Uncharacterized protein</fullName>
    </submittedName>
</protein>